<feature type="transmembrane region" description="Helical" evidence="11">
    <location>
        <begin position="194"/>
        <end position="218"/>
    </location>
</feature>
<dbReference type="AlphaFoldDB" id="A0A178HM97"/>
<keyword evidence="3 11" id="KW-0813">Transport</keyword>
<dbReference type="PANTHER" id="PTHR11410:SF0">
    <property type="entry name" value="ATP SYNTHASE SUBUNIT A"/>
    <property type="match status" value="1"/>
</dbReference>
<gene>
    <name evidence="11" type="primary">atpB</name>
    <name evidence="13" type="ORF">A3840_16925</name>
</gene>
<evidence type="ECO:0000256" key="5">
    <source>
        <dbReference type="ARBA" id="ARBA00022692"/>
    </source>
</evidence>
<dbReference type="PRINTS" id="PR00123">
    <property type="entry name" value="ATPASEA"/>
</dbReference>
<keyword evidence="9 11" id="KW-0472">Membrane</keyword>
<organism evidence="13 14">
    <name type="scientific">Devosia elaeis</name>
    <dbReference type="NCBI Taxonomy" id="1770058"/>
    <lineage>
        <taxon>Bacteria</taxon>
        <taxon>Pseudomonadati</taxon>
        <taxon>Pseudomonadota</taxon>
        <taxon>Alphaproteobacteria</taxon>
        <taxon>Hyphomicrobiales</taxon>
        <taxon>Devosiaceae</taxon>
        <taxon>Devosia</taxon>
    </lineage>
</organism>
<dbReference type="SUPFAM" id="SSF81336">
    <property type="entry name" value="F1F0 ATP synthase subunit A"/>
    <property type="match status" value="1"/>
</dbReference>
<evidence type="ECO:0000256" key="10">
    <source>
        <dbReference type="ARBA" id="ARBA00023310"/>
    </source>
</evidence>
<dbReference type="Gene3D" id="1.20.120.220">
    <property type="entry name" value="ATP synthase, F0 complex, subunit A"/>
    <property type="match status" value="1"/>
</dbReference>
<feature type="transmembrane region" description="Helical" evidence="11">
    <location>
        <begin position="93"/>
        <end position="117"/>
    </location>
</feature>
<comment type="caution">
    <text evidence="13">The sequence shown here is derived from an EMBL/GenBank/DDBJ whole genome shotgun (WGS) entry which is preliminary data.</text>
</comment>
<evidence type="ECO:0000256" key="11">
    <source>
        <dbReference type="HAMAP-Rule" id="MF_01393"/>
    </source>
</evidence>
<dbReference type="GO" id="GO:0045259">
    <property type="term" value="C:proton-transporting ATP synthase complex"/>
    <property type="evidence" value="ECO:0007669"/>
    <property type="project" value="UniProtKB-KW"/>
</dbReference>
<dbReference type="InterPro" id="IPR035908">
    <property type="entry name" value="F0_ATP_A_sf"/>
</dbReference>
<comment type="function">
    <text evidence="11 12">Key component of the proton channel; it plays a direct role in the translocation of protons across the membrane.</text>
</comment>
<dbReference type="GO" id="GO:0005886">
    <property type="term" value="C:plasma membrane"/>
    <property type="evidence" value="ECO:0007669"/>
    <property type="project" value="UniProtKB-SubCell"/>
</dbReference>
<dbReference type="GO" id="GO:0046933">
    <property type="term" value="F:proton-transporting ATP synthase activity, rotational mechanism"/>
    <property type="evidence" value="ECO:0007669"/>
    <property type="project" value="UniProtKB-UniRule"/>
</dbReference>
<dbReference type="NCBIfam" id="NF004482">
    <property type="entry name" value="PRK05815.2-4"/>
    <property type="match status" value="1"/>
</dbReference>
<keyword evidence="7 11" id="KW-1133">Transmembrane helix</keyword>
<keyword evidence="5 11" id="KW-0812">Transmembrane</keyword>
<keyword evidence="14" id="KW-1185">Reference proteome</keyword>
<sequence>MAGTDPIHQFVIYDLFELFTLGGDGTEGSGTTFAFTNSALFMVLTVAVITLFLLWASAGKRLVPNRLQLTAELLYEFVAGMVRSSAGKEGMKFFPLVFSLFTFIFVANMFGMVPYFFTVTSHIIVTFALSMMVFITVILYGFIKNGPKFLKLFVPAGVPGYILPIVTPIEVISFLSRPISLSVRLFGNILAGHITLKVFTGFAVMMIAGLGAVGWAAAILPMTMAVAITGLEFLVGSVQAYVFAVLTCMYLNDAIHPSH</sequence>
<evidence type="ECO:0000313" key="13">
    <source>
        <dbReference type="EMBL" id="OAM73941.1"/>
    </source>
</evidence>
<feature type="transmembrane region" description="Helical" evidence="11">
    <location>
        <begin position="224"/>
        <end position="251"/>
    </location>
</feature>
<evidence type="ECO:0000313" key="14">
    <source>
        <dbReference type="Proteomes" id="UP000078389"/>
    </source>
</evidence>
<evidence type="ECO:0000256" key="12">
    <source>
        <dbReference type="RuleBase" id="RU000483"/>
    </source>
</evidence>
<dbReference type="Proteomes" id="UP000078389">
    <property type="component" value="Unassembled WGS sequence"/>
</dbReference>
<keyword evidence="6 11" id="KW-0375">Hydrogen ion transport</keyword>
<dbReference type="InterPro" id="IPR045083">
    <property type="entry name" value="ATP_synth_F0_asu_bact/mt"/>
</dbReference>
<dbReference type="FunFam" id="1.20.120.220:FF:000003">
    <property type="entry name" value="ATP synthase subunit a"/>
    <property type="match status" value="1"/>
</dbReference>
<dbReference type="HAMAP" id="MF_01393">
    <property type="entry name" value="ATP_synth_a_bact"/>
    <property type="match status" value="1"/>
</dbReference>
<dbReference type="OrthoDB" id="9809130at2"/>
<accession>A0A178HM97</accession>
<name>A0A178HM97_9HYPH</name>
<evidence type="ECO:0000256" key="7">
    <source>
        <dbReference type="ARBA" id="ARBA00022989"/>
    </source>
</evidence>
<keyword evidence="10 11" id="KW-0066">ATP synthesis</keyword>
<evidence type="ECO:0000256" key="1">
    <source>
        <dbReference type="ARBA" id="ARBA00004141"/>
    </source>
</evidence>
<dbReference type="STRING" id="1770058.A3840_16925"/>
<protein>
    <recommendedName>
        <fullName evidence="11 12">ATP synthase subunit a</fullName>
    </recommendedName>
    <alternativeName>
        <fullName evidence="11">ATP synthase F0 sector subunit a</fullName>
    </alternativeName>
    <alternativeName>
        <fullName evidence="11">F-ATPase subunit 6</fullName>
    </alternativeName>
</protein>
<keyword evidence="8 11" id="KW-0406">Ion transport</keyword>
<dbReference type="NCBIfam" id="TIGR01131">
    <property type="entry name" value="ATP_synt_6_or_A"/>
    <property type="match status" value="1"/>
</dbReference>
<keyword evidence="4 11" id="KW-0138">CF(0)</keyword>
<evidence type="ECO:0000256" key="2">
    <source>
        <dbReference type="ARBA" id="ARBA00006810"/>
    </source>
</evidence>
<comment type="similarity">
    <text evidence="2 11 12">Belongs to the ATPase A chain family.</text>
</comment>
<reference evidence="13 14" key="1">
    <citation type="submission" date="2016-03" db="EMBL/GenBank/DDBJ databases">
        <title>Genome sequencing of Devosia sp. S37.</title>
        <authorList>
            <person name="Mohd Nor M."/>
        </authorList>
    </citation>
    <scope>NUCLEOTIDE SEQUENCE [LARGE SCALE GENOMIC DNA]</scope>
    <source>
        <strain evidence="13 14">S37</strain>
    </source>
</reference>
<dbReference type="CDD" id="cd00310">
    <property type="entry name" value="ATP-synt_Fo_a_6"/>
    <property type="match status" value="1"/>
</dbReference>
<feature type="transmembrane region" description="Helical" evidence="11">
    <location>
        <begin position="39"/>
        <end position="58"/>
    </location>
</feature>
<evidence type="ECO:0000256" key="8">
    <source>
        <dbReference type="ARBA" id="ARBA00023065"/>
    </source>
</evidence>
<dbReference type="Pfam" id="PF00119">
    <property type="entry name" value="ATP-synt_A"/>
    <property type="match status" value="1"/>
</dbReference>
<dbReference type="PROSITE" id="PS00449">
    <property type="entry name" value="ATPASE_A"/>
    <property type="match status" value="1"/>
</dbReference>
<keyword evidence="11" id="KW-1003">Cell membrane</keyword>
<evidence type="ECO:0000256" key="9">
    <source>
        <dbReference type="ARBA" id="ARBA00023136"/>
    </source>
</evidence>
<dbReference type="InterPro" id="IPR000568">
    <property type="entry name" value="ATP_synth_F0_asu"/>
</dbReference>
<dbReference type="PANTHER" id="PTHR11410">
    <property type="entry name" value="ATP SYNTHASE SUBUNIT A"/>
    <property type="match status" value="1"/>
</dbReference>
<proteinExistence type="inferred from homology"/>
<dbReference type="RefSeq" id="WP_067459643.1">
    <property type="nucleotide sequence ID" value="NZ_LVVY01000128.1"/>
</dbReference>
<comment type="subcellular location">
    <subcellularLocation>
        <location evidence="11 12">Cell membrane</location>
        <topology evidence="11 12">Multi-pass membrane protein</topology>
    </subcellularLocation>
    <subcellularLocation>
        <location evidence="1">Membrane</location>
        <topology evidence="1">Multi-pass membrane protein</topology>
    </subcellularLocation>
</comment>
<dbReference type="EMBL" id="LVVY01000128">
    <property type="protein sequence ID" value="OAM73941.1"/>
    <property type="molecule type" value="Genomic_DNA"/>
</dbReference>
<evidence type="ECO:0000256" key="4">
    <source>
        <dbReference type="ARBA" id="ARBA00022547"/>
    </source>
</evidence>
<dbReference type="InterPro" id="IPR023011">
    <property type="entry name" value="ATP_synth_F0_asu_AS"/>
</dbReference>
<evidence type="ECO:0000256" key="6">
    <source>
        <dbReference type="ARBA" id="ARBA00022781"/>
    </source>
</evidence>
<feature type="transmembrane region" description="Helical" evidence="11">
    <location>
        <begin position="123"/>
        <end position="143"/>
    </location>
</feature>
<evidence type="ECO:0000256" key="3">
    <source>
        <dbReference type="ARBA" id="ARBA00022448"/>
    </source>
</evidence>